<evidence type="ECO:0008006" key="4">
    <source>
        <dbReference type="Google" id="ProtNLM"/>
    </source>
</evidence>
<protein>
    <recommendedName>
        <fullName evidence="4">IPT/TIG domain-containing protein</fullName>
    </recommendedName>
</protein>
<sequence length="1325" mass="134382">MSPLPTGRRRRTRRADSRGRTPLALVALVLTVLASLIGGAATAAAVTAPAAATTASPAAPQGAPRAPQAPAKKQGPASPSAEAAREIAALTAAAETDTCAGALAPDTVHTCADLPAGASTEFTLDAGRSPDVLYVQLIAARGQTLEATLTAPGGSAVACERLDGGYGELRCPTVAEGAHTLRVRDAWGYGGGFSVSWTGLLGTPACTAVAESSTTLGAPEEFTGSLAAGAAGHCYALPLAAGDVLRAHVSPYWVLVSVHDATGAEVCTTHSRASGDLDCALTGTAPYRVLVNEDAGRAHDYALSFARLSRPAGCPAVEPQTYGTVPDATSTARCRLLHVPAAGPYVHAPVGEGVTGRLFKADGTPVCAAAPDKPCELATGDYTWARDGANTGTGPYGIRFHATSGTEGCTATRDDGFASGPATGTFTGAGQSLCRSLPTASGRGLYLVDRATSDDAHPDVKVFDAEGVPQCANENAPTVCKLTGAAPFHAVLSGPASGTYRLVVQRTGEAAGCTPWAQSAFGATWGAEVRTDPQGQRTACLSVPAAAHSTAEMLDYANDSNQANASVLVHDSAGNKVCGTGATSTAVCAFTSGTPYTALLSARGYTPDTYRLVRRDVSATATCAAPASLTVGGASTGDTFTSALDSTCLRVTAAATDKMLFSVRTPGAAWKTGAMLGVTDAKGTIRCLNPGATCRVTGSTSYVVFALASGYNGTAIPVRLDTWRMATSAGWAPQCTADTLSPAGFPLRSGTFTEAGRTAYCAVIDMKPNQAFEVVGTDSATGTETAWTTLLTDTSFDGTTDYSYQCSGTYGQFRFRCLTTAHASAGRYVFLLRPGTAVAPLEYSLQGVCDQGCSPWPQPAEVTRLSSTSGPAGTAGQVVLYGRGLTLGTEISLRNDSASNDSPMNPTVSVNADGTALTVLLGARDLPPGTYDLVVDGSTQLRQAYTVTAPATATPGRLVPFEPTRFLDTRSGLGAPRARVGAGGTVKLKVAGVHGVPATGVTAVVMNVTAVAPTGTGFVTAYPDGEPRPAASSLNYTAPRTLSNLVTVAVRNGSVNLYNSSGAVDLIADVAGYYTTAPDRGSAMTSVEPTRFLDTRAGLGAPKARVGAGGTVKLKVAGVHGVPATGVTAVVMNVTAVAPTGTGFITVHPDGRPLPAVSNINYTAGRTLPNLVVVPVVNGTVVLRNSAGTVDLLADVTGYFSGTGTPFTSTVPTRLLDTRAGLGARAGEVGPGGVVSIQVGGVHGVPAGDVKAVVLNVTVTGPTSGGFLRVHPHGRPLPGVSNLNFTKGETISNLVVVPVVDGRVSFVNHSGSTQVIADLNGYYAG</sequence>
<organism evidence="2 3">
    <name type="scientific">Streptomyces roseoviridis</name>
    <dbReference type="NCBI Taxonomy" id="67361"/>
    <lineage>
        <taxon>Bacteria</taxon>
        <taxon>Bacillati</taxon>
        <taxon>Actinomycetota</taxon>
        <taxon>Actinomycetes</taxon>
        <taxon>Kitasatosporales</taxon>
        <taxon>Streptomycetaceae</taxon>
        <taxon>Streptomyces</taxon>
    </lineage>
</organism>
<evidence type="ECO:0000256" key="1">
    <source>
        <dbReference type="SAM" id="MobiDB-lite"/>
    </source>
</evidence>
<comment type="caution">
    <text evidence="2">The sequence shown here is derived from an EMBL/GenBank/DDBJ whole genome shotgun (WGS) entry which is preliminary data.</text>
</comment>
<dbReference type="RefSeq" id="WP_345489657.1">
    <property type="nucleotide sequence ID" value="NZ_BAAAWU010000001.1"/>
</dbReference>
<evidence type="ECO:0000313" key="2">
    <source>
        <dbReference type="EMBL" id="MFB9553915.1"/>
    </source>
</evidence>
<name>A0ABV5QK83_9ACTN</name>
<feature type="region of interest" description="Disordered" evidence="1">
    <location>
        <begin position="55"/>
        <end position="84"/>
    </location>
</feature>
<keyword evidence="3" id="KW-1185">Reference proteome</keyword>
<dbReference type="EMBL" id="JBHMCT010000006">
    <property type="protein sequence ID" value="MFB9553915.1"/>
    <property type="molecule type" value="Genomic_DNA"/>
</dbReference>
<accession>A0ABV5QK83</accession>
<reference evidence="2 3" key="1">
    <citation type="submission" date="2024-09" db="EMBL/GenBank/DDBJ databases">
        <authorList>
            <person name="Sun Q."/>
            <person name="Mori K."/>
        </authorList>
    </citation>
    <scope>NUCLEOTIDE SEQUENCE [LARGE SCALE GENOMIC DNA]</scope>
    <source>
        <strain evidence="2 3">JCM 4414</strain>
    </source>
</reference>
<evidence type="ECO:0000313" key="3">
    <source>
        <dbReference type="Proteomes" id="UP001589716"/>
    </source>
</evidence>
<dbReference type="Proteomes" id="UP001589716">
    <property type="component" value="Unassembled WGS sequence"/>
</dbReference>
<gene>
    <name evidence="2" type="ORF">ACFFTP_06830</name>
</gene>
<proteinExistence type="predicted"/>